<dbReference type="GO" id="GO:0000324">
    <property type="term" value="C:fungal-type vacuole"/>
    <property type="evidence" value="ECO:0007669"/>
    <property type="project" value="TreeGrafter"/>
</dbReference>
<dbReference type="SUPFAM" id="SSF53474">
    <property type="entry name" value="alpha/beta-Hydrolases"/>
    <property type="match status" value="1"/>
</dbReference>
<keyword evidence="4" id="KW-0732">Signal</keyword>
<keyword evidence="9" id="KW-1185">Reference proteome</keyword>
<evidence type="ECO:0000256" key="1">
    <source>
        <dbReference type="ARBA" id="ARBA00009431"/>
    </source>
</evidence>
<dbReference type="InterPro" id="IPR018202">
    <property type="entry name" value="Ser_caboxypep_ser_AS"/>
</dbReference>
<dbReference type="GeneID" id="37011789"/>
<dbReference type="PANTHER" id="PTHR11802">
    <property type="entry name" value="SERINE PROTEASE FAMILY S10 SERINE CARBOXYPEPTIDASE"/>
    <property type="match status" value="1"/>
</dbReference>
<evidence type="ECO:0000313" key="8">
    <source>
        <dbReference type="EMBL" id="PWN23735.1"/>
    </source>
</evidence>
<organism evidence="8 9">
    <name type="scientific">Pseudomicrostroma glucosiphilum</name>
    <dbReference type="NCBI Taxonomy" id="1684307"/>
    <lineage>
        <taxon>Eukaryota</taxon>
        <taxon>Fungi</taxon>
        <taxon>Dikarya</taxon>
        <taxon>Basidiomycota</taxon>
        <taxon>Ustilaginomycotina</taxon>
        <taxon>Exobasidiomycetes</taxon>
        <taxon>Microstromatales</taxon>
        <taxon>Microstromatales incertae sedis</taxon>
        <taxon>Pseudomicrostroma</taxon>
    </lineage>
</organism>
<dbReference type="AlphaFoldDB" id="A0A316UKI1"/>
<keyword evidence="6" id="KW-0325">Glycoprotein</keyword>
<dbReference type="STRING" id="1684307.A0A316UKI1"/>
<sequence length="513" mass="56852">MQPTVNIELPFDPLAHAFAGGLKPHELVAAQNGSYARLTHRDFPQMSIRIKKHGGSGNVAGKAHAADLDPEAFCDPTVTSWTGYIDLIDGKSLFFYFFESRSSPEEDPLVFWTNGGPGASSAFGLFMEHGPCRVSSPERQEGPPINGTTHFDYSWNTRANMIYVEQPAGVGYSYVRFGEGTWDAEQAGRDIYSFFRIFFSAFEQFRSNDFYLAGESYGGRYIPRFAAEMVDQDAALLAAAKKAGKEPEAGTIMDLKGILIGNGVAQWSITYESYYDMACTQLSGNGVPRLSLLECGEMKAWTKRCKRDVAQYCEDEYSAENCEAARSVCSDKLEEVWTSRYNPYDVTDDCKAGIEVLCYAETDWIAAYLDRDDVRSLVGAAPRSQTGTYKIASKEVASRFFKCQDVLRGSYNYIAGLLDRNIPVLVLSGNADFVCNTLSTIRYLDTIVYPGAVQLQKNLREWKVDGKRVGLTAKGGNLTYATIDGAPHLVPYKVEHAIPALALFNRWLAGDKI</sequence>
<evidence type="ECO:0000256" key="3">
    <source>
        <dbReference type="ARBA" id="ARBA00022670"/>
    </source>
</evidence>
<keyword evidence="5 7" id="KW-0378">Hydrolase</keyword>
<keyword evidence="3 7" id="KW-0645">Protease</keyword>
<evidence type="ECO:0000256" key="5">
    <source>
        <dbReference type="ARBA" id="ARBA00022801"/>
    </source>
</evidence>
<protein>
    <recommendedName>
        <fullName evidence="7">Carboxypeptidase</fullName>
        <ecNumber evidence="7">3.4.16.-</ecNumber>
    </recommendedName>
</protein>
<dbReference type="Gene3D" id="3.40.50.1820">
    <property type="entry name" value="alpha/beta hydrolase"/>
    <property type="match status" value="1"/>
</dbReference>
<dbReference type="RefSeq" id="XP_025350895.1">
    <property type="nucleotide sequence ID" value="XM_025490055.1"/>
</dbReference>
<keyword evidence="2 7" id="KW-0121">Carboxypeptidase</keyword>
<evidence type="ECO:0000313" key="9">
    <source>
        <dbReference type="Proteomes" id="UP000245942"/>
    </source>
</evidence>
<dbReference type="PANTHER" id="PTHR11802:SF113">
    <property type="entry name" value="SERINE CARBOXYPEPTIDASE CTSA-4.1"/>
    <property type="match status" value="1"/>
</dbReference>
<dbReference type="PROSITE" id="PS00131">
    <property type="entry name" value="CARBOXYPEPT_SER_SER"/>
    <property type="match status" value="1"/>
</dbReference>
<reference evidence="8 9" key="1">
    <citation type="journal article" date="2018" name="Mol. Biol. Evol.">
        <title>Broad Genomic Sampling Reveals a Smut Pathogenic Ancestry of the Fungal Clade Ustilaginomycotina.</title>
        <authorList>
            <person name="Kijpornyongpan T."/>
            <person name="Mondo S.J."/>
            <person name="Barry K."/>
            <person name="Sandor L."/>
            <person name="Lee J."/>
            <person name="Lipzen A."/>
            <person name="Pangilinan J."/>
            <person name="LaButti K."/>
            <person name="Hainaut M."/>
            <person name="Henrissat B."/>
            <person name="Grigoriev I.V."/>
            <person name="Spatafora J.W."/>
            <person name="Aime M.C."/>
        </authorList>
    </citation>
    <scope>NUCLEOTIDE SEQUENCE [LARGE SCALE GENOMIC DNA]</scope>
    <source>
        <strain evidence="8 9">MCA 4718</strain>
    </source>
</reference>
<dbReference type="EC" id="3.4.16.-" evidence="7"/>
<proteinExistence type="inferred from homology"/>
<dbReference type="InterPro" id="IPR029058">
    <property type="entry name" value="AB_hydrolase_fold"/>
</dbReference>
<dbReference type="EMBL" id="KZ819321">
    <property type="protein sequence ID" value="PWN23735.1"/>
    <property type="molecule type" value="Genomic_DNA"/>
</dbReference>
<name>A0A316UKI1_9BASI</name>
<dbReference type="GO" id="GO:0004185">
    <property type="term" value="F:serine-type carboxypeptidase activity"/>
    <property type="evidence" value="ECO:0007669"/>
    <property type="project" value="UniProtKB-UniRule"/>
</dbReference>
<accession>A0A316UKI1</accession>
<dbReference type="Proteomes" id="UP000245942">
    <property type="component" value="Unassembled WGS sequence"/>
</dbReference>
<dbReference type="Gene3D" id="1.10.287.410">
    <property type="match status" value="1"/>
</dbReference>
<dbReference type="PRINTS" id="PR00724">
    <property type="entry name" value="CRBOXYPTASEC"/>
</dbReference>
<evidence type="ECO:0000256" key="7">
    <source>
        <dbReference type="RuleBase" id="RU361156"/>
    </source>
</evidence>
<evidence type="ECO:0000256" key="4">
    <source>
        <dbReference type="ARBA" id="ARBA00022729"/>
    </source>
</evidence>
<dbReference type="GO" id="GO:0006508">
    <property type="term" value="P:proteolysis"/>
    <property type="evidence" value="ECO:0007669"/>
    <property type="project" value="UniProtKB-KW"/>
</dbReference>
<gene>
    <name evidence="8" type="ORF">BCV69DRAFT_243231</name>
</gene>
<dbReference type="Pfam" id="PF00450">
    <property type="entry name" value="Peptidase_S10"/>
    <property type="match status" value="1"/>
</dbReference>
<evidence type="ECO:0000256" key="6">
    <source>
        <dbReference type="ARBA" id="ARBA00023180"/>
    </source>
</evidence>
<dbReference type="InterPro" id="IPR001563">
    <property type="entry name" value="Peptidase_S10"/>
</dbReference>
<dbReference type="OrthoDB" id="443318at2759"/>
<evidence type="ECO:0000256" key="2">
    <source>
        <dbReference type="ARBA" id="ARBA00022645"/>
    </source>
</evidence>
<comment type="similarity">
    <text evidence="1 7">Belongs to the peptidase S10 family.</text>
</comment>